<keyword evidence="3" id="KW-0804">Transcription</keyword>
<name>A0A7W4V0I1_LEIAQ</name>
<keyword evidence="7" id="KW-1185">Reference proteome</keyword>
<dbReference type="CDD" id="cd01392">
    <property type="entry name" value="HTH_LacI"/>
    <property type="match status" value="1"/>
</dbReference>
<sequence>MLDDSTPSRDEPGAHGDRHPARPATLKEIGALAGVSIATVSKALNGRADVSRATRQRVQEAADRLKFTPNSLAQGLLAGRTGTVGLLTNDLEGRFSIPVLMGAEDAFGAGSVSVFLCDARGDAIREQHHIRALLSRRVDGLIVVGDTTNPRVPLAGSIPVPVVYAYAPSSDPRDMSAVNDNVSAGRMAAEHLVACGRTRIAYLSGDPAFTAAGERVAGARAALREHGLDLVGGEALYGEWSEIWGRAGARSLLARHPEVDGIVCGSDQVARGVLDALRELGRHVPNDISVIGHDNWELLVTQSRPQLTTVDSNLQELGRTAARLLGEAIDGRTASGTHTVACRLVVRGSTLGAV</sequence>
<dbReference type="InterPro" id="IPR000843">
    <property type="entry name" value="HTH_LacI"/>
</dbReference>
<evidence type="ECO:0000256" key="3">
    <source>
        <dbReference type="ARBA" id="ARBA00023163"/>
    </source>
</evidence>
<accession>A0A7W4V0I1</accession>
<dbReference type="GO" id="GO:0003700">
    <property type="term" value="F:DNA-binding transcription factor activity"/>
    <property type="evidence" value="ECO:0007669"/>
    <property type="project" value="TreeGrafter"/>
</dbReference>
<dbReference type="Gene3D" id="3.40.50.2300">
    <property type="match status" value="2"/>
</dbReference>
<dbReference type="SMART" id="SM00354">
    <property type="entry name" value="HTH_LACI"/>
    <property type="match status" value="1"/>
</dbReference>
<feature type="domain" description="HTH lacI-type" evidence="5">
    <location>
        <begin position="24"/>
        <end position="78"/>
    </location>
</feature>
<dbReference type="InterPro" id="IPR010982">
    <property type="entry name" value="Lambda_DNA-bd_dom_sf"/>
</dbReference>
<protein>
    <submittedName>
        <fullName evidence="6">LacI family transcriptional regulator</fullName>
    </submittedName>
</protein>
<dbReference type="SUPFAM" id="SSF53822">
    <property type="entry name" value="Periplasmic binding protein-like I"/>
    <property type="match status" value="1"/>
</dbReference>
<keyword evidence="2" id="KW-0238">DNA-binding</keyword>
<evidence type="ECO:0000256" key="4">
    <source>
        <dbReference type="SAM" id="MobiDB-lite"/>
    </source>
</evidence>
<comment type="caution">
    <text evidence="6">The sequence shown here is derived from an EMBL/GenBank/DDBJ whole genome shotgun (WGS) entry which is preliminary data.</text>
</comment>
<dbReference type="EMBL" id="JACHVP010000005">
    <property type="protein sequence ID" value="MBB2968956.1"/>
    <property type="molecule type" value="Genomic_DNA"/>
</dbReference>
<evidence type="ECO:0000256" key="2">
    <source>
        <dbReference type="ARBA" id="ARBA00023125"/>
    </source>
</evidence>
<reference evidence="6 7" key="1">
    <citation type="submission" date="2020-08" db="EMBL/GenBank/DDBJ databases">
        <title>Sequencing the genomes of 1000 actinobacteria strains.</title>
        <authorList>
            <person name="Klenk H.-P."/>
        </authorList>
    </citation>
    <scope>NUCLEOTIDE SEQUENCE [LARGE SCALE GENOMIC DNA]</scope>
    <source>
        <strain evidence="6 7">DSM 20146</strain>
    </source>
</reference>
<dbReference type="RefSeq" id="WP_183428841.1">
    <property type="nucleotide sequence ID" value="NZ_JACHVP010000005.1"/>
</dbReference>
<dbReference type="PROSITE" id="PS50932">
    <property type="entry name" value="HTH_LACI_2"/>
    <property type="match status" value="1"/>
</dbReference>
<keyword evidence="1" id="KW-0805">Transcription regulation</keyword>
<dbReference type="Pfam" id="PF00356">
    <property type="entry name" value="LacI"/>
    <property type="match status" value="1"/>
</dbReference>
<feature type="region of interest" description="Disordered" evidence="4">
    <location>
        <begin position="1"/>
        <end position="22"/>
    </location>
</feature>
<dbReference type="AlphaFoldDB" id="A0A7W4V0I1"/>
<dbReference type="Proteomes" id="UP000538196">
    <property type="component" value="Unassembled WGS sequence"/>
</dbReference>
<evidence type="ECO:0000256" key="1">
    <source>
        <dbReference type="ARBA" id="ARBA00023015"/>
    </source>
</evidence>
<feature type="compositionally biased region" description="Basic and acidic residues" evidence="4">
    <location>
        <begin position="1"/>
        <end position="20"/>
    </location>
</feature>
<dbReference type="CDD" id="cd06288">
    <property type="entry name" value="PBP1_sucrose_transcription_regulator"/>
    <property type="match status" value="1"/>
</dbReference>
<dbReference type="InterPro" id="IPR028082">
    <property type="entry name" value="Peripla_BP_I"/>
</dbReference>
<dbReference type="InterPro" id="IPR046335">
    <property type="entry name" value="LacI/GalR-like_sensor"/>
</dbReference>
<proteinExistence type="predicted"/>
<gene>
    <name evidence="6" type="ORF">FHX33_003738</name>
</gene>
<evidence type="ECO:0000259" key="5">
    <source>
        <dbReference type="PROSITE" id="PS50932"/>
    </source>
</evidence>
<evidence type="ECO:0000313" key="6">
    <source>
        <dbReference type="EMBL" id="MBB2968956.1"/>
    </source>
</evidence>
<dbReference type="Pfam" id="PF13377">
    <property type="entry name" value="Peripla_BP_3"/>
    <property type="match status" value="1"/>
</dbReference>
<dbReference type="SUPFAM" id="SSF47413">
    <property type="entry name" value="lambda repressor-like DNA-binding domains"/>
    <property type="match status" value="1"/>
</dbReference>
<organism evidence="6 7">
    <name type="scientific">Leifsonia aquatica</name>
    <name type="common">Corynebacterium aquaticum</name>
    <dbReference type="NCBI Taxonomy" id="144185"/>
    <lineage>
        <taxon>Bacteria</taxon>
        <taxon>Bacillati</taxon>
        <taxon>Actinomycetota</taxon>
        <taxon>Actinomycetes</taxon>
        <taxon>Micrococcales</taxon>
        <taxon>Microbacteriaceae</taxon>
        <taxon>Leifsonia</taxon>
    </lineage>
</organism>
<dbReference type="Gene3D" id="1.10.260.40">
    <property type="entry name" value="lambda repressor-like DNA-binding domains"/>
    <property type="match status" value="1"/>
</dbReference>
<dbReference type="GO" id="GO:0000976">
    <property type="term" value="F:transcription cis-regulatory region binding"/>
    <property type="evidence" value="ECO:0007669"/>
    <property type="project" value="TreeGrafter"/>
</dbReference>
<evidence type="ECO:0000313" key="7">
    <source>
        <dbReference type="Proteomes" id="UP000538196"/>
    </source>
</evidence>
<dbReference type="PANTHER" id="PTHR30146:SF109">
    <property type="entry name" value="HTH-TYPE TRANSCRIPTIONAL REGULATOR GALS"/>
    <property type="match status" value="1"/>
</dbReference>
<dbReference type="PANTHER" id="PTHR30146">
    <property type="entry name" value="LACI-RELATED TRANSCRIPTIONAL REPRESSOR"/>
    <property type="match status" value="1"/>
</dbReference>